<evidence type="ECO:0000313" key="3">
    <source>
        <dbReference type="EMBL" id="GJM89157.1"/>
    </source>
</evidence>
<keyword evidence="4" id="KW-1185">Reference proteome</keyword>
<reference evidence="2" key="1">
    <citation type="journal article" date="2018" name="DNA Res.">
        <title>Multiple hybrid de novo genome assembly of finger millet, an orphan allotetraploid crop.</title>
        <authorList>
            <person name="Hatakeyama M."/>
            <person name="Aluri S."/>
            <person name="Balachadran M.T."/>
            <person name="Sivarajan S.R."/>
            <person name="Patrignani A."/>
            <person name="Gruter S."/>
            <person name="Poveda L."/>
            <person name="Shimizu-Inatsugi R."/>
            <person name="Baeten J."/>
            <person name="Francoijs K.J."/>
            <person name="Nataraja K.N."/>
            <person name="Reddy Y.A.N."/>
            <person name="Phadnis S."/>
            <person name="Ravikumar R.L."/>
            <person name="Schlapbach R."/>
            <person name="Sreeman S.M."/>
            <person name="Shimizu K.K."/>
        </authorList>
    </citation>
    <scope>NUCLEOTIDE SEQUENCE</scope>
</reference>
<evidence type="ECO:0000313" key="4">
    <source>
        <dbReference type="Proteomes" id="UP001054889"/>
    </source>
</evidence>
<name>A0AAV5BQN3_ELECO</name>
<organism evidence="2 4">
    <name type="scientific">Eleusine coracana subsp. coracana</name>
    <dbReference type="NCBI Taxonomy" id="191504"/>
    <lineage>
        <taxon>Eukaryota</taxon>
        <taxon>Viridiplantae</taxon>
        <taxon>Streptophyta</taxon>
        <taxon>Embryophyta</taxon>
        <taxon>Tracheophyta</taxon>
        <taxon>Spermatophyta</taxon>
        <taxon>Magnoliopsida</taxon>
        <taxon>Liliopsida</taxon>
        <taxon>Poales</taxon>
        <taxon>Poaceae</taxon>
        <taxon>PACMAD clade</taxon>
        <taxon>Chloridoideae</taxon>
        <taxon>Cynodonteae</taxon>
        <taxon>Eleusininae</taxon>
        <taxon>Eleusine</taxon>
    </lineage>
</organism>
<evidence type="ECO:0000313" key="2">
    <source>
        <dbReference type="EMBL" id="GJM88756.1"/>
    </source>
</evidence>
<proteinExistence type="predicted"/>
<feature type="compositionally biased region" description="Low complexity" evidence="1">
    <location>
        <begin position="1"/>
        <end position="24"/>
    </location>
</feature>
<evidence type="ECO:0000256" key="1">
    <source>
        <dbReference type="SAM" id="MobiDB-lite"/>
    </source>
</evidence>
<reference evidence="2" key="2">
    <citation type="submission" date="2021-12" db="EMBL/GenBank/DDBJ databases">
        <title>Resequencing data analysis of finger millet.</title>
        <authorList>
            <person name="Hatakeyama M."/>
            <person name="Aluri S."/>
            <person name="Balachadran M.T."/>
            <person name="Sivarajan S.R."/>
            <person name="Poveda L."/>
            <person name="Shimizu-Inatsugi R."/>
            <person name="Schlapbach R."/>
            <person name="Sreeman S.M."/>
            <person name="Shimizu K.K."/>
        </authorList>
    </citation>
    <scope>NUCLEOTIDE SEQUENCE</scope>
</reference>
<protein>
    <submittedName>
        <fullName evidence="2">Uncharacterized protein</fullName>
    </submittedName>
</protein>
<feature type="region of interest" description="Disordered" evidence="1">
    <location>
        <begin position="1"/>
        <end position="106"/>
    </location>
</feature>
<dbReference type="AlphaFoldDB" id="A0AAV5BQN3"/>
<comment type="caution">
    <text evidence="2">The sequence shown here is derived from an EMBL/GenBank/DDBJ whole genome shotgun (WGS) entry which is preliminary data.</text>
</comment>
<gene>
    <name evidence="2" type="primary">ga04860</name>
    <name evidence="3" type="synonym">ga05313</name>
    <name evidence="2" type="ORF">PR202_ga04860</name>
    <name evidence="3" type="ORF">PR202_ga05313</name>
</gene>
<dbReference type="EMBL" id="BQKI01000002">
    <property type="protein sequence ID" value="GJM89157.1"/>
    <property type="molecule type" value="Genomic_DNA"/>
</dbReference>
<accession>A0AAV5BQN3</accession>
<dbReference type="Proteomes" id="UP001054889">
    <property type="component" value="Unassembled WGS sequence"/>
</dbReference>
<dbReference type="EMBL" id="BQKI01000002">
    <property type="protein sequence ID" value="GJM88756.1"/>
    <property type="molecule type" value="Genomic_DNA"/>
</dbReference>
<sequence>MYMVMPAADATTPAPTPSPAATAPTERRRDHVHAPIRTSRLAPSHPPAGIAARPESRGTGEQARQFRPPLLQLQRWRVSQPPGVPPQAAAETAAAAVPGRRPSAWE</sequence>